<comment type="caution">
    <text evidence="3">The sequence shown here is derived from an EMBL/GenBank/DDBJ whole genome shotgun (WGS) entry which is preliminary data.</text>
</comment>
<dbReference type="Proteomes" id="UP001156441">
    <property type="component" value="Unassembled WGS sequence"/>
</dbReference>
<dbReference type="RefSeq" id="WP_260190092.1">
    <property type="nucleotide sequence ID" value="NZ_JAFFZE010000006.1"/>
</dbReference>
<keyword evidence="2" id="KW-0812">Transmembrane</keyword>
<proteinExistence type="predicted"/>
<evidence type="ECO:0000256" key="1">
    <source>
        <dbReference type="SAM" id="MobiDB-lite"/>
    </source>
</evidence>
<gene>
    <name evidence="3" type="ORF">JT362_06440</name>
</gene>
<keyword evidence="2" id="KW-1133">Transmembrane helix</keyword>
<keyword evidence="4" id="KW-1185">Reference proteome</keyword>
<accession>A0ABT2J4I0</accession>
<keyword evidence="2" id="KW-0472">Membrane</keyword>
<evidence type="ECO:0000256" key="2">
    <source>
        <dbReference type="SAM" id="Phobius"/>
    </source>
</evidence>
<feature type="transmembrane region" description="Helical" evidence="2">
    <location>
        <begin position="121"/>
        <end position="140"/>
    </location>
</feature>
<name>A0ABT2J4I0_9PSEU</name>
<organism evidence="3 4">
    <name type="scientific">Actinophytocola gossypii</name>
    <dbReference type="NCBI Taxonomy" id="2812003"/>
    <lineage>
        <taxon>Bacteria</taxon>
        <taxon>Bacillati</taxon>
        <taxon>Actinomycetota</taxon>
        <taxon>Actinomycetes</taxon>
        <taxon>Pseudonocardiales</taxon>
        <taxon>Pseudonocardiaceae</taxon>
    </lineage>
</organism>
<sequence>MNPDQETAAPPADEPTYRLPPPAGRLGEQPEPVDPLAKITLTPRRFAGVLAVAGMLLGLVLALVPVHVASLDRDQAGSVSCGNTIGGVETPLLADGLGSSDPAVLATYVGTCQDAIGTRLLFSWPLFFAGMVGFGWLGVVRREPSAGELARVEHT</sequence>
<feature type="transmembrane region" description="Helical" evidence="2">
    <location>
        <begin position="46"/>
        <end position="68"/>
    </location>
</feature>
<evidence type="ECO:0000313" key="4">
    <source>
        <dbReference type="Proteomes" id="UP001156441"/>
    </source>
</evidence>
<dbReference type="EMBL" id="JAFFZE010000006">
    <property type="protein sequence ID" value="MCT2582755.1"/>
    <property type="molecule type" value="Genomic_DNA"/>
</dbReference>
<feature type="region of interest" description="Disordered" evidence="1">
    <location>
        <begin position="1"/>
        <end position="32"/>
    </location>
</feature>
<evidence type="ECO:0000313" key="3">
    <source>
        <dbReference type="EMBL" id="MCT2582755.1"/>
    </source>
</evidence>
<reference evidence="3 4" key="1">
    <citation type="submission" date="2021-02" db="EMBL/GenBank/DDBJ databases">
        <title>Actinophytocola xerophila sp. nov., isolated from soil of cotton cropping field.</title>
        <authorList>
            <person name="Huang R."/>
            <person name="Chen X."/>
            <person name="Ge X."/>
            <person name="Liu W."/>
        </authorList>
    </citation>
    <scope>NUCLEOTIDE SEQUENCE [LARGE SCALE GENOMIC DNA]</scope>
    <source>
        <strain evidence="3 4">S1-96</strain>
    </source>
</reference>
<protein>
    <submittedName>
        <fullName evidence="3">Uncharacterized protein</fullName>
    </submittedName>
</protein>